<dbReference type="Proteomes" id="UP000619295">
    <property type="component" value="Unassembled WGS sequence"/>
</dbReference>
<proteinExistence type="predicted"/>
<organism evidence="1 2">
    <name type="scientific">Bosea spartocytisi</name>
    <dbReference type="NCBI Taxonomy" id="2773451"/>
    <lineage>
        <taxon>Bacteria</taxon>
        <taxon>Pseudomonadati</taxon>
        <taxon>Pseudomonadota</taxon>
        <taxon>Alphaproteobacteria</taxon>
        <taxon>Hyphomicrobiales</taxon>
        <taxon>Boseaceae</taxon>
        <taxon>Bosea</taxon>
    </lineage>
</organism>
<dbReference type="PANTHER" id="PTHR30024:SF42">
    <property type="entry name" value="ALIPHATIC SULFONATES-BINDING PROTEIN-RELATED"/>
    <property type="match status" value="1"/>
</dbReference>
<evidence type="ECO:0000313" key="2">
    <source>
        <dbReference type="Proteomes" id="UP000619295"/>
    </source>
</evidence>
<reference evidence="1" key="1">
    <citation type="submission" date="2020-09" db="EMBL/GenBank/DDBJ databases">
        <title>Bosea spartocytisi sp. nov. a root nodule endophyte of Spartocytisus supranubius in the high mountain ecosystem fo the Teide National Park (Canary Islands, Spain).</title>
        <authorList>
            <person name="Pulido-Suarez L."/>
            <person name="Peix A."/>
            <person name="Igual J.M."/>
            <person name="Socas-Perez N."/>
            <person name="Velazquez E."/>
            <person name="Flores-Felix J.D."/>
            <person name="Leon-Barrios M."/>
        </authorList>
    </citation>
    <scope>NUCLEOTIDE SEQUENCE</scope>
    <source>
        <strain evidence="1">SSUT16</strain>
    </source>
</reference>
<dbReference type="AlphaFoldDB" id="A0A927HWB2"/>
<dbReference type="Pfam" id="PF13379">
    <property type="entry name" value="NMT1_2"/>
    <property type="match status" value="1"/>
</dbReference>
<dbReference type="EMBL" id="JACXWY010000001">
    <property type="protein sequence ID" value="MBD3844165.1"/>
    <property type="molecule type" value="Genomic_DNA"/>
</dbReference>
<evidence type="ECO:0000313" key="1">
    <source>
        <dbReference type="EMBL" id="MBD3844165.1"/>
    </source>
</evidence>
<sequence>MIDRRTLLALAAGSVAGIRPGLAQSMALRIGYVPVIGASALFVLAGDGSARDAGLELKLTKFDSGPNAIQAFASGTIDILVIGVAPVAVARSRGLDASVIAAAAVGGTAFVAGPALAKAFAENADDPAKAFAAFRAATGRKAKLGTLPPGGVPTVALHHWLWTIGKVERSDVEIVNMGIEVVQQAMLTGAIDGGTLLEPSATLVSERDPRIKRIVNSPDMFPNIPGVVVAASGALVKNRPEVAERFVGLFHQATERIRKEPAKVAPFVLAVLGGDLVAESTIAKALVSPAVSFVNDPAQIRKATEALLAYQVELGDFSQAPALDGLFNQALYERGVRSSPTR</sequence>
<dbReference type="SUPFAM" id="SSF53850">
    <property type="entry name" value="Periplasmic binding protein-like II"/>
    <property type="match status" value="1"/>
</dbReference>
<protein>
    <submittedName>
        <fullName evidence="1">ABC transporter substrate-binding protein</fullName>
    </submittedName>
</protein>
<gene>
    <name evidence="1" type="ORF">IED13_00540</name>
</gene>
<dbReference type="Gene3D" id="3.40.190.10">
    <property type="entry name" value="Periplasmic binding protein-like II"/>
    <property type="match status" value="2"/>
</dbReference>
<keyword evidence="2" id="KW-1185">Reference proteome</keyword>
<dbReference type="PANTHER" id="PTHR30024">
    <property type="entry name" value="ALIPHATIC SULFONATES-BINDING PROTEIN-RELATED"/>
    <property type="match status" value="1"/>
</dbReference>
<comment type="caution">
    <text evidence="1">The sequence shown here is derived from an EMBL/GenBank/DDBJ whole genome shotgun (WGS) entry which is preliminary data.</text>
</comment>
<accession>A0A927HWB2</accession>
<dbReference type="RefSeq" id="WP_191123014.1">
    <property type="nucleotide sequence ID" value="NZ_JACXWY010000001.1"/>
</dbReference>
<name>A0A927HWB2_9HYPH</name>